<sequence length="94" mass="10290">MDIRRLTQHRLLQLTLLLCLLGGAWFQAEHIHVSDSVSHECLACHYSATAAIGDGESFSPVILSDNVDIPLLEQASYASPRLLPQTRAPPIVLS</sequence>
<accession>A0A927C1T5</accession>
<evidence type="ECO:0000313" key="1">
    <source>
        <dbReference type="EMBL" id="MBD2858312.1"/>
    </source>
</evidence>
<comment type="caution">
    <text evidence="1">The sequence shown here is derived from an EMBL/GenBank/DDBJ whole genome shotgun (WGS) entry which is preliminary data.</text>
</comment>
<dbReference type="AlphaFoldDB" id="A0A927C1T5"/>
<reference evidence="1" key="1">
    <citation type="submission" date="2020-09" db="EMBL/GenBank/DDBJ databases">
        <authorList>
            <person name="Yoon J.-W."/>
        </authorList>
    </citation>
    <scope>NUCLEOTIDE SEQUENCE</scope>
    <source>
        <strain evidence="1">KMU-158</strain>
    </source>
</reference>
<keyword evidence="2" id="KW-1185">Reference proteome</keyword>
<dbReference type="EMBL" id="JACXLD010000002">
    <property type="protein sequence ID" value="MBD2858312.1"/>
    <property type="molecule type" value="Genomic_DNA"/>
</dbReference>
<name>A0A927C1T5_9GAMM</name>
<protein>
    <submittedName>
        <fullName evidence="1">Uncharacterized protein</fullName>
    </submittedName>
</protein>
<evidence type="ECO:0000313" key="2">
    <source>
        <dbReference type="Proteomes" id="UP000610558"/>
    </source>
</evidence>
<gene>
    <name evidence="1" type="ORF">IB286_04760</name>
</gene>
<organism evidence="1 2">
    <name type="scientific">Spongiibacter pelagi</name>
    <dbReference type="NCBI Taxonomy" id="2760804"/>
    <lineage>
        <taxon>Bacteria</taxon>
        <taxon>Pseudomonadati</taxon>
        <taxon>Pseudomonadota</taxon>
        <taxon>Gammaproteobacteria</taxon>
        <taxon>Cellvibrionales</taxon>
        <taxon>Spongiibacteraceae</taxon>
        <taxon>Spongiibacter</taxon>
    </lineage>
</organism>
<dbReference type="Proteomes" id="UP000610558">
    <property type="component" value="Unassembled WGS sequence"/>
</dbReference>
<dbReference type="RefSeq" id="WP_190763030.1">
    <property type="nucleotide sequence ID" value="NZ_JACXLD010000002.1"/>
</dbReference>
<proteinExistence type="predicted"/>